<organism evidence="2 3">
    <name type="scientific">Solihabitans fulvus</name>
    <dbReference type="NCBI Taxonomy" id="1892852"/>
    <lineage>
        <taxon>Bacteria</taxon>
        <taxon>Bacillati</taxon>
        <taxon>Actinomycetota</taxon>
        <taxon>Actinomycetes</taxon>
        <taxon>Pseudonocardiales</taxon>
        <taxon>Pseudonocardiaceae</taxon>
        <taxon>Solihabitans</taxon>
    </lineage>
</organism>
<feature type="domain" description="DUF397" evidence="1">
    <location>
        <begin position="6"/>
        <end position="58"/>
    </location>
</feature>
<evidence type="ECO:0000313" key="3">
    <source>
        <dbReference type="Proteomes" id="UP000323454"/>
    </source>
</evidence>
<evidence type="ECO:0000313" key="2">
    <source>
        <dbReference type="EMBL" id="KAA2264077.1"/>
    </source>
</evidence>
<dbReference type="EMBL" id="VUOB01000013">
    <property type="protein sequence ID" value="KAA2264077.1"/>
    <property type="molecule type" value="Genomic_DNA"/>
</dbReference>
<dbReference type="InterPro" id="IPR007278">
    <property type="entry name" value="DUF397"/>
</dbReference>
<dbReference type="Proteomes" id="UP000323454">
    <property type="component" value="Unassembled WGS sequence"/>
</dbReference>
<dbReference type="AlphaFoldDB" id="A0A5B2XJW0"/>
<protein>
    <submittedName>
        <fullName evidence="2">DUF397 domain-containing protein</fullName>
    </submittedName>
</protein>
<proteinExistence type="predicted"/>
<dbReference type="OrthoDB" id="3699524at2"/>
<dbReference type="Pfam" id="PF04149">
    <property type="entry name" value="DUF397"/>
    <property type="match status" value="1"/>
</dbReference>
<gene>
    <name evidence="2" type="ORF">F0L68_08825</name>
</gene>
<accession>A0A5B2XJW0</accession>
<keyword evidence="3" id="KW-1185">Reference proteome</keyword>
<reference evidence="2 3" key="1">
    <citation type="submission" date="2019-09" db="EMBL/GenBank/DDBJ databases">
        <title>Goodfellowia gen. nov., a new genus of the Pseudonocardineae related to Actinoalloteichus, containing Goodfellowia coeruleoviolacea gen. nov., comb. nov. gen. nov., comb. nov.</title>
        <authorList>
            <person name="Labeda D."/>
        </authorList>
    </citation>
    <scope>NUCLEOTIDE SEQUENCE [LARGE SCALE GENOMIC DNA]</scope>
    <source>
        <strain evidence="2 3">AN110305</strain>
    </source>
</reference>
<comment type="caution">
    <text evidence="2">The sequence shown here is derived from an EMBL/GenBank/DDBJ whole genome shotgun (WGS) entry which is preliminary data.</text>
</comment>
<evidence type="ECO:0000259" key="1">
    <source>
        <dbReference type="Pfam" id="PF04149"/>
    </source>
</evidence>
<sequence length="64" mass="6954">MARETGWFKSSYSGTADNGCVEVRIREDMVALRDSKNPAGPSFAVPRASWDGFLNGLKGFTAAR</sequence>
<dbReference type="RefSeq" id="WP_149848984.1">
    <property type="nucleotide sequence ID" value="NZ_VUOB01000013.1"/>
</dbReference>
<name>A0A5B2XJW0_9PSEU</name>
<reference evidence="2 3" key="2">
    <citation type="submission" date="2019-09" db="EMBL/GenBank/DDBJ databases">
        <authorList>
            <person name="Jin C."/>
        </authorList>
    </citation>
    <scope>NUCLEOTIDE SEQUENCE [LARGE SCALE GENOMIC DNA]</scope>
    <source>
        <strain evidence="2 3">AN110305</strain>
    </source>
</reference>